<gene>
    <name evidence="1" type="ORF">E2C01_053087</name>
</gene>
<proteinExistence type="predicted"/>
<protein>
    <submittedName>
        <fullName evidence="1">Uncharacterized protein</fullName>
    </submittedName>
</protein>
<keyword evidence="2" id="KW-1185">Reference proteome</keyword>
<accession>A0A5B7GJD6</accession>
<organism evidence="1 2">
    <name type="scientific">Portunus trituberculatus</name>
    <name type="common">Swimming crab</name>
    <name type="synonym">Neptunus trituberculatus</name>
    <dbReference type="NCBI Taxonomy" id="210409"/>
    <lineage>
        <taxon>Eukaryota</taxon>
        <taxon>Metazoa</taxon>
        <taxon>Ecdysozoa</taxon>
        <taxon>Arthropoda</taxon>
        <taxon>Crustacea</taxon>
        <taxon>Multicrustacea</taxon>
        <taxon>Malacostraca</taxon>
        <taxon>Eumalacostraca</taxon>
        <taxon>Eucarida</taxon>
        <taxon>Decapoda</taxon>
        <taxon>Pleocyemata</taxon>
        <taxon>Brachyura</taxon>
        <taxon>Eubrachyura</taxon>
        <taxon>Portunoidea</taxon>
        <taxon>Portunidae</taxon>
        <taxon>Portuninae</taxon>
        <taxon>Portunus</taxon>
    </lineage>
</organism>
<evidence type="ECO:0000313" key="1">
    <source>
        <dbReference type="EMBL" id="MPC59072.1"/>
    </source>
</evidence>
<dbReference type="EMBL" id="VSRR010016225">
    <property type="protein sequence ID" value="MPC59072.1"/>
    <property type="molecule type" value="Genomic_DNA"/>
</dbReference>
<name>A0A5B7GJD6_PORTR</name>
<evidence type="ECO:0000313" key="2">
    <source>
        <dbReference type="Proteomes" id="UP000324222"/>
    </source>
</evidence>
<comment type="caution">
    <text evidence="1">The sequence shown here is derived from an EMBL/GenBank/DDBJ whole genome shotgun (WGS) entry which is preliminary data.</text>
</comment>
<dbReference type="Proteomes" id="UP000324222">
    <property type="component" value="Unassembled WGS sequence"/>
</dbReference>
<dbReference type="AlphaFoldDB" id="A0A5B7GJD6"/>
<reference evidence="1 2" key="1">
    <citation type="submission" date="2019-05" db="EMBL/GenBank/DDBJ databases">
        <title>Another draft genome of Portunus trituberculatus and its Hox gene families provides insights of decapod evolution.</title>
        <authorList>
            <person name="Jeong J.-H."/>
            <person name="Song I."/>
            <person name="Kim S."/>
            <person name="Choi T."/>
            <person name="Kim D."/>
            <person name="Ryu S."/>
            <person name="Kim W."/>
        </authorList>
    </citation>
    <scope>NUCLEOTIDE SEQUENCE [LARGE SCALE GENOMIC DNA]</scope>
    <source>
        <tissue evidence="1">Muscle</tissue>
    </source>
</reference>
<sequence>MPAYIYSGLHPRDGTIPMHTFFSVDGVKPVVAMNASIIIDGQSLQQTQLEEMLSMMNAFQYFSITNIYKTRQDYDYALLVENLDNKSIPAKLSCGISVPASYSGVIIDYDPQKKTYTVGCGPYIFNNVVSEFSCTDPSSEFPSVQVEVRNKSNSNICDHRVDITCMMDCILKDLPSYTSCSTLHDEQYSQGAVMPLEHIETSALEIPEKSPNHLKTKYPNSFKSSSSSACSLKYMYHEQTETSPTEIAECIPNNHTTDYFANCKSSTSSACSMRNESLFTDGEANSTSCTLMSLEEFEAYKPTISKQEKRNIEKGNGLITRKREEM</sequence>
<dbReference type="OrthoDB" id="10614237at2759"/>